<dbReference type="Gene3D" id="1.20.1250.20">
    <property type="entry name" value="MFS general substrate transporter like domains"/>
    <property type="match status" value="1"/>
</dbReference>
<feature type="transmembrane region" description="Helical" evidence="7">
    <location>
        <begin position="270"/>
        <end position="292"/>
    </location>
</feature>
<feature type="transmembrane region" description="Helical" evidence="7">
    <location>
        <begin position="326"/>
        <end position="345"/>
    </location>
</feature>
<feature type="transmembrane region" description="Helical" evidence="7">
    <location>
        <begin position="82"/>
        <end position="106"/>
    </location>
</feature>
<dbReference type="InterPro" id="IPR036259">
    <property type="entry name" value="MFS_trans_sf"/>
</dbReference>
<dbReference type="InterPro" id="IPR011701">
    <property type="entry name" value="MFS"/>
</dbReference>
<sequence>MAAPSRRTIFTASFVGTSIEWYDYYIFGTAAALVFGSLFFPQFSSVAGTLAAFGTFAVGFVARPLGAAVIGHYGDRLGRKAMLVLTLLLTGGATALIGLLPTYAAIGVGAPLLLVLLRLLQGFGVGGEWGGAVLIATEHATSRRRAVYGSFAQFGVPIGVLTSNLAFLAVAGLPDEAFRSWGWRIPFLLSVVLVGVGFVVRSRLQDAPEFEAVKRNRETSTVPVAELVRRHPKVLVLASLASIAPPAIGYTVIVYMLSYGTTVLDYDRTTLLTLIMLSTVVWVATIVGAAVLSDRIGSRPVYVVGALTAVIWPLPMFALVNTGSPALAGLAFAVAAVVQGIMAGAQGGLFSEIFPVRVRYSGISIAYQVGGMVGGAVTPIVATALFGATGSSTPIALYVAGLSVLTLLAVFGLREGSGRTEAVSEKETA</sequence>
<feature type="transmembrane region" description="Helical" evidence="7">
    <location>
        <begin position="365"/>
        <end position="389"/>
    </location>
</feature>
<dbReference type="PROSITE" id="PS00217">
    <property type="entry name" value="SUGAR_TRANSPORT_2"/>
    <property type="match status" value="1"/>
</dbReference>
<keyword evidence="6 7" id="KW-0472">Membrane</keyword>
<feature type="transmembrane region" description="Helical" evidence="7">
    <location>
        <begin position="112"/>
        <end position="135"/>
    </location>
</feature>
<accession>A0ABU8N014</accession>
<keyword evidence="10" id="KW-1185">Reference proteome</keyword>
<gene>
    <name evidence="9" type="ORF">WCD41_04510</name>
</gene>
<feature type="transmembrane region" description="Helical" evidence="7">
    <location>
        <begin position="234"/>
        <end position="258"/>
    </location>
</feature>
<keyword evidence="4 7" id="KW-0812">Transmembrane</keyword>
<dbReference type="InterPro" id="IPR005829">
    <property type="entry name" value="Sugar_transporter_CS"/>
</dbReference>
<organism evidence="9 10">
    <name type="scientific">Actinomycetospora aeridis</name>
    <dbReference type="NCBI Taxonomy" id="3129231"/>
    <lineage>
        <taxon>Bacteria</taxon>
        <taxon>Bacillati</taxon>
        <taxon>Actinomycetota</taxon>
        <taxon>Actinomycetes</taxon>
        <taxon>Pseudonocardiales</taxon>
        <taxon>Pseudonocardiaceae</taxon>
        <taxon>Actinomycetospora</taxon>
    </lineage>
</organism>
<evidence type="ECO:0000256" key="5">
    <source>
        <dbReference type="ARBA" id="ARBA00022989"/>
    </source>
</evidence>
<feature type="domain" description="Major facilitator superfamily (MFS) profile" evidence="8">
    <location>
        <begin position="9"/>
        <end position="418"/>
    </location>
</feature>
<dbReference type="SUPFAM" id="SSF103473">
    <property type="entry name" value="MFS general substrate transporter"/>
    <property type="match status" value="1"/>
</dbReference>
<protein>
    <submittedName>
        <fullName evidence="9">MFS transporter</fullName>
    </submittedName>
</protein>
<name>A0ABU8N014_9PSEU</name>
<feature type="transmembrane region" description="Helical" evidence="7">
    <location>
        <begin position="301"/>
        <end position="320"/>
    </location>
</feature>
<feature type="transmembrane region" description="Helical" evidence="7">
    <location>
        <begin position="21"/>
        <end position="40"/>
    </location>
</feature>
<comment type="subcellular location">
    <subcellularLocation>
        <location evidence="1">Cell membrane</location>
        <topology evidence="1">Multi-pass membrane protein</topology>
    </subcellularLocation>
</comment>
<feature type="transmembrane region" description="Helical" evidence="7">
    <location>
        <begin position="181"/>
        <end position="200"/>
    </location>
</feature>
<dbReference type="PROSITE" id="PS50850">
    <property type="entry name" value="MFS"/>
    <property type="match status" value="1"/>
</dbReference>
<keyword evidence="3" id="KW-1003">Cell membrane</keyword>
<evidence type="ECO:0000256" key="2">
    <source>
        <dbReference type="ARBA" id="ARBA00022448"/>
    </source>
</evidence>
<dbReference type="PANTHER" id="PTHR43045:SF1">
    <property type="entry name" value="SHIKIMATE TRANSPORTER"/>
    <property type="match status" value="1"/>
</dbReference>
<evidence type="ECO:0000313" key="9">
    <source>
        <dbReference type="EMBL" id="MEJ2885702.1"/>
    </source>
</evidence>
<dbReference type="EMBL" id="JBBEGL010000001">
    <property type="protein sequence ID" value="MEJ2885702.1"/>
    <property type="molecule type" value="Genomic_DNA"/>
</dbReference>
<comment type="caution">
    <text evidence="9">The sequence shown here is derived from an EMBL/GenBank/DDBJ whole genome shotgun (WGS) entry which is preliminary data.</text>
</comment>
<dbReference type="InterPro" id="IPR020846">
    <property type="entry name" value="MFS_dom"/>
</dbReference>
<dbReference type="RefSeq" id="WP_337712165.1">
    <property type="nucleotide sequence ID" value="NZ_JBBEGL010000001.1"/>
</dbReference>
<evidence type="ECO:0000256" key="7">
    <source>
        <dbReference type="SAM" id="Phobius"/>
    </source>
</evidence>
<proteinExistence type="predicted"/>
<evidence type="ECO:0000256" key="4">
    <source>
        <dbReference type="ARBA" id="ARBA00022692"/>
    </source>
</evidence>
<dbReference type="Proteomes" id="UP001370100">
    <property type="component" value="Unassembled WGS sequence"/>
</dbReference>
<evidence type="ECO:0000313" key="10">
    <source>
        <dbReference type="Proteomes" id="UP001370100"/>
    </source>
</evidence>
<dbReference type="PANTHER" id="PTHR43045">
    <property type="entry name" value="SHIKIMATE TRANSPORTER"/>
    <property type="match status" value="1"/>
</dbReference>
<reference evidence="9 10" key="1">
    <citation type="submission" date="2024-03" db="EMBL/GenBank/DDBJ databases">
        <title>Actinomycetospora sp. OC33-EN06, a novel actinomycete isolated from wild orchid (Aerides multiflora).</title>
        <authorList>
            <person name="Suriyachadkun C."/>
        </authorList>
    </citation>
    <scope>NUCLEOTIDE SEQUENCE [LARGE SCALE GENOMIC DNA]</scope>
    <source>
        <strain evidence="9 10">OC33-EN06</strain>
    </source>
</reference>
<keyword evidence="2" id="KW-0813">Transport</keyword>
<evidence type="ECO:0000259" key="8">
    <source>
        <dbReference type="PROSITE" id="PS50850"/>
    </source>
</evidence>
<feature type="transmembrane region" description="Helical" evidence="7">
    <location>
        <begin position="147"/>
        <end position="169"/>
    </location>
</feature>
<feature type="transmembrane region" description="Helical" evidence="7">
    <location>
        <begin position="395"/>
        <end position="413"/>
    </location>
</feature>
<evidence type="ECO:0000256" key="3">
    <source>
        <dbReference type="ARBA" id="ARBA00022475"/>
    </source>
</evidence>
<feature type="transmembrane region" description="Helical" evidence="7">
    <location>
        <begin position="46"/>
        <end position="70"/>
    </location>
</feature>
<keyword evidence="5 7" id="KW-1133">Transmembrane helix</keyword>
<evidence type="ECO:0000256" key="6">
    <source>
        <dbReference type="ARBA" id="ARBA00023136"/>
    </source>
</evidence>
<evidence type="ECO:0000256" key="1">
    <source>
        <dbReference type="ARBA" id="ARBA00004651"/>
    </source>
</evidence>
<dbReference type="Pfam" id="PF07690">
    <property type="entry name" value="MFS_1"/>
    <property type="match status" value="1"/>
</dbReference>